<keyword evidence="1 5" id="KW-0699">rRNA-binding</keyword>
<evidence type="ECO:0000256" key="1">
    <source>
        <dbReference type="ARBA" id="ARBA00022730"/>
    </source>
</evidence>
<dbReference type="InterPro" id="IPR000702">
    <property type="entry name" value="Ribosomal_uL6-like"/>
</dbReference>
<keyword evidence="2 5" id="KW-0694">RNA-binding</keyword>
<protein>
    <recommendedName>
        <fullName evidence="5">Large ribosomal subunit protein uL6</fullName>
    </recommendedName>
</protein>
<evidence type="ECO:0000313" key="10">
    <source>
        <dbReference type="Proteomes" id="UP000178336"/>
    </source>
</evidence>
<evidence type="ECO:0000259" key="8">
    <source>
        <dbReference type="Pfam" id="PF00347"/>
    </source>
</evidence>
<dbReference type="PANTHER" id="PTHR11655:SF14">
    <property type="entry name" value="LARGE RIBOSOMAL SUBUNIT PROTEIN UL6M"/>
    <property type="match status" value="1"/>
</dbReference>
<dbReference type="InterPro" id="IPR002358">
    <property type="entry name" value="Ribosomal_uL6_CS"/>
</dbReference>
<dbReference type="NCBIfam" id="TIGR03654">
    <property type="entry name" value="L6_bact"/>
    <property type="match status" value="1"/>
</dbReference>
<dbReference type="GO" id="GO:0002181">
    <property type="term" value="P:cytoplasmic translation"/>
    <property type="evidence" value="ECO:0007669"/>
    <property type="project" value="TreeGrafter"/>
</dbReference>
<evidence type="ECO:0000256" key="4">
    <source>
        <dbReference type="ARBA" id="ARBA00023274"/>
    </source>
</evidence>
<dbReference type="Pfam" id="PF00347">
    <property type="entry name" value="Ribosomal_L6"/>
    <property type="match status" value="2"/>
</dbReference>
<proteinExistence type="inferred from homology"/>
<dbReference type="Proteomes" id="UP000178336">
    <property type="component" value="Unassembled WGS sequence"/>
</dbReference>
<feature type="domain" description="Large ribosomal subunit protein uL6 alpha-beta" evidence="8">
    <location>
        <begin position="11"/>
        <end position="82"/>
    </location>
</feature>
<comment type="similarity">
    <text evidence="5 6">Belongs to the universal ribosomal protein uL6 family.</text>
</comment>
<comment type="subunit">
    <text evidence="5">Part of the 50S ribosomal subunit.</text>
</comment>
<organism evidence="9 10">
    <name type="scientific">Candidatus Curtissbacteria bacterium RIFCSPLOWO2_01_FULL_37_9</name>
    <dbReference type="NCBI Taxonomy" id="1797724"/>
    <lineage>
        <taxon>Bacteria</taxon>
        <taxon>Candidatus Curtissiibacteriota</taxon>
    </lineage>
</organism>
<evidence type="ECO:0000256" key="3">
    <source>
        <dbReference type="ARBA" id="ARBA00022980"/>
    </source>
</evidence>
<dbReference type="AlphaFoldDB" id="A0A1F5GVY8"/>
<comment type="function">
    <text evidence="5 7">This protein binds to the 23S rRNA, and is important in its secondary structure. It is located near the subunit interface in the base of the L7/L12 stalk, and near the tRNA binding site of the peptidyltransferase center.</text>
</comment>
<evidence type="ECO:0000256" key="7">
    <source>
        <dbReference type="RuleBase" id="RU003870"/>
    </source>
</evidence>
<dbReference type="PROSITE" id="PS00525">
    <property type="entry name" value="RIBOSOMAL_L6_1"/>
    <property type="match status" value="1"/>
</dbReference>
<evidence type="ECO:0000256" key="6">
    <source>
        <dbReference type="RuleBase" id="RU003869"/>
    </source>
</evidence>
<dbReference type="SUPFAM" id="SSF56053">
    <property type="entry name" value="Ribosomal protein L6"/>
    <property type="match status" value="2"/>
</dbReference>
<dbReference type="FunFam" id="3.90.930.12:FF:000002">
    <property type="entry name" value="50S ribosomal protein L6"/>
    <property type="match status" value="1"/>
</dbReference>
<dbReference type="InterPro" id="IPR036789">
    <property type="entry name" value="Ribosomal_uL6-like_a/b-dom_sf"/>
</dbReference>
<dbReference type="Gene3D" id="3.90.930.12">
    <property type="entry name" value="Ribosomal protein L6, alpha-beta domain"/>
    <property type="match status" value="2"/>
</dbReference>
<evidence type="ECO:0000256" key="2">
    <source>
        <dbReference type="ARBA" id="ARBA00022884"/>
    </source>
</evidence>
<name>A0A1F5GVY8_9BACT</name>
<dbReference type="PRINTS" id="PR00059">
    <property type="entry name" value="RIBOSOMALL6"/>
</dbReference>
<keyword evidence="4 5" id="KW-0687">Ribonucleoprotein</keyword>
<dbReference type="STRING" id="1797724.A3A48_03525"/>
<dbReference type="InterPro" id="IPR020040">
    <property type="entry name" value="Ribosomal_uL6_a/b-dom"/>
</dbReference>
<dbReference type="InterPro" id="IPR019906">
    <property type="entry name" value="Ribosomal_uL6_bac-type"/>
</dbReference>
<comment type="caution">
    <text evidence="9">The sequence shown here is derived from an EMBL/GenBank/DDBJ whole genome shotgun (WGS) entry which is preliminary data.</text>
</comment>
<keyword evidence="3 5" id="KW-0689">Ribosomal protein</keyword>
<dbReference type="PANTHER" id="PTHR11655">
    <property type="entry name" value="60S/50S RIBOSOMAL PROTEIN L6/L9"/>
    <property type="match status" value="1"/>
</dbReference>
<reference evidence="9 10" key="1">
    <citation type="journal article" date="2016" name="Nat. Commun.">
        <title>Thousands of microbial genomes shed light on interconnected biogeochemical processes in an aquifer system.</title>
        <authorList>
            <person name="Anantharaman K."/>
            <person name="Brown C.T."/>
            <person name="Hug L.A."/>
            <person name="Sharon I."/>
            <person name="Castelle C.J."/>
            <person name="Probst A.J."/>
            <person name="Thomas B.C."/>
            <person name="Singh A."/>
            <person name="Wilkins M.J."/>
            <person name="Karaoz U."/>
            <person name="Brodie E.L."/>
            <person name="Williams K.H."/>
            <person name="Hubbard S.S."/>
            <person name="Banfield J.F."/>
        </authorList>
    </citation>
    <scope>NUCLEOTIDE SEQUENCE [LARGE SCALE GENOMIC DNA]</scope>
</reference>
<sequence length="183" mass="19828">MSKIGKLPIIIPSNVLVDLNDQKINVKGPKGNLSLNFREEIKVEIKNNNIIVSRKSDNKLARSLHGLTRSLIANMVQGVGEGHQKILEIIGVGYKAVKNGDDLVLNVGYSHPVVISKVSGIQIDTSENKIIVSGPDKVSVGEIAARIRRVRPPEPYKGKGIKYLDEVIRRKAGKAVKTIGGGP</sequence>
<dbReference type="GO" id="GO:0003735">
    <property type="term" value="F:structural constituent of ribosome"/>
    <property type="evidence" value="ECO:0007669"/>
    <property type="project" value="UniProtKB-UniRule"/>
</dbReference>
<evidence type="ECO:0000256" key="5">
    <source>
        <dbReference type="HAMAP-Rule" id="MF_01365"/>
    </source>
</evidence>
<dbReference type="GO" id="GO:0019843">
    <property type="term" value="F:rRNA binding"/>
    <property type="evidence" value="ECO:0007669"/>
    <property type="project" value="UniProtKB-UniRule"/>
</dbReference>
<dbReference type="HAMAP" id="MF_01365_B">
    <property type="entry name" value="Ribosomal_uL6_B"/>
    <property type="match status" value="1"/>
</dbReference>
<gene>
    <name evidence="5" type="primary">rplF</name>
    <name evidence="9" type="ORF">A3A48_03525</name>
</gene>
<dbReference type="GO" id="GO:0022625">
    <property type="term" value="C:cytosolic large ribosomal subunit"/>
    <property type="evidence" value="ECO:0007669"/>
    <property type="project" value="UniProtKB-UniRule"/>
</dbReference>
<feature type="domain" description="Large ribosomal subunit protein uL6 alpha-beta" evidence="8">
    <location>
        <begin position="90"/>
        <end position="163"/>
    </location>
</feature>
<accession>A0A1F5GVY8</accession>
<dbReference type="EMBL" id="MFBN01000001">
    <property type="protein sequence ID" value="OGD96062.1"/>
    <property type="molecule type" value="Genomic_DNA"/>
</dbReference>
<evidence type="ECO:0000313" key="9">
    <source>
        <dbReference type="EMBL" id="OGD96062.1"/>
    </source>
</evidence>
<dbReference type="PIRSF" id="PIRSF002162">
    <property type="entry name" value="Ribosomal_L6"/>
    <property type="match status" value="1"/>
</dbReference>